<dbReference type="GO" id="GO:0009097">
    <property type="term" value="P:isoleucine biosynthetic process"/>
    <property type="evidence" value="ECO:0007669"/>
    <property type="project" value="TreeGrafter"/>
</dbReference>
<evidence type="ECO:0000256" key="6">
    <source>
        <dbReference type="ARBA" id="ARBA00022605"/>
    </source>
</evidence>
<dbReference type="OrthoDB" id="1523722at2"/>
<comment type="subunit">
    <text evidence="4">Dimer of large and small chains.</text>
</comment>
<dbReference type="Pfam" id="PF22629">
    <property type="entry name" value="ACT_AHAS_ss"/>
    <property type="match status" value="1"/>
</dbReference>
<name>A0A3P1CU40_9BACT</name>
<evidence type="ECO:0000256" key="3">
    <source>
        <dbReference type="ARBA" id="ARBA00006341"/>
    </source>
</evidence>
<evidence type="ECO:0000259" key="9">
    <source>
        <dbReference type="PROSITE" id="PS51671"/>
    </source>
</evidence>
<feature type="domain" description="ACT" evidence="9">
    <location>
        <begin position="5"/>
        <end position="83"/>
    </location>
</feature>
<dbReference type="InterPro" id="IPR002912">
    <property type="entry name" value="ACT_dom"/>
</dbReference>
<dbReference type="InterPro" id="IPR045865">
    <property type="entry name" value="ACT-like_dom_sf"/>
</dbReference>
<evidence type="ECO:0000256" key="8">
    <source>
        <dbReference type="ARBA" id="ARBA00048670"/>
    </source>
</evidence>
<evidence type="ECO:0000313" key="11">
    <source>
        <dbReference type="Proteomes" id="UP000274271"/>
    </source>
</evidence>
<evidence type="ECO:0000256" key="4">
    <source>
        <dbReference type="ARBA" id="ARBA00011744"/>
    </source>
</evidence>
<comment type="pathway">
    <text evidence="2">Amino-acid biosynthesis; L-valine biosynthesis; L-valine from pyruvate: step 1/4.</text>
</comment>
<comment type="similarity">
    <text evidence="3">Belongs to the acetolactate synthase small subunit family.</text>
</comment>
<dbReference type="CDD" id="cd04878">
    <property type="entry name" value="ACT_AHAS"/>
    <property type="match status" value="1"/>
</dbReference>
<accession>A0A3P1CU40</accession>
<dbReference type="GO" id="GO:1990610">
    <property type="term" value="F:acetolactate synthase regulator activity"/>
    <property type="evidence" value="ECO:0007669"/>
    <property type="project" value="InterPro"/>
</dbReference>
<protein>
    <recommendedName>
        <fullName evidence="5">acetolactate synthase</fullName>
        <ecNumber evidence="5">2.2.1.6</ecNumber>
    </recommendedName>
</protein>
<organism evidence="10 11">
    <name type="scientific">Larkinella knui</name>
    <dbReference type="NCBI Taxonomy" id="2025310"/>
    <lineage>
        <taxon>Bacteria</taxon>
        <taxon>Pseudomonadati</taxon>
        <taxon>Bacteroidota</taxon>
        <taxon>Cytophagia</taxon>
        <taxon>Cytophagales</taxon>
        <taxon>Spirosomataceae</taxon>
        <taxon>Larkinella</taxon>
    </lineage>
</organism>
<dbReference type="PANTHER" id="PTHR30239:SF0">
    <property type="entry name" value="ACETOLACTATE SYNTHASE SMALL SUBUNIT 1, CHLOROPLASTIC"/>
    <property type="match status" value="1"/>
</dbReference>
<dbReference type="InterPro" id="IPR039557">
    <property type="entry name" value="AHAS_ACT"/>
</dbReference>
<comment type="caution">
    <text evidence="10">The sequence shown here is derived from an EMBL/GenBank/DDBJ whole genome shotgun (WGS) entry which is preliminary data.</text>
</comment>
<dbReference type="Gene3D" id="3.30.70.260">
    <property type="match status" value="1"/>
</dbReference>
<evidence type="ECO:0000256" key="1">
    <source>
        <dbReference type="ARBA" id="ARBA00004974"/>
    </source>
</evidence>
<dbReference type="RefSeq" id="WP_124902717.1">
    <property type="nucleotide sequence ID" value="NZ_RQJP01000001.1"/>
</dbReference>
<gene>
    <name evidence="10" type="ORF">EHT87_00315</name>
</gene>
<evidence type="ECO:0000313" key="10">
    <source>
        <dbReference type="EMBL" id="RRB16771.1"/>
    </source>
</evidence>
<evidence type="ECO:0000256" key="7">
    <source>
        <dbReference type="ARBA" id="ARBA00023304"/>
    </source>
</evidence>
<dbReference type="EMBL" id="RQJP01000001">
    <property type="protein sequence ID" value="RRB16771.1"/>
    <property type="molecule type" value="Genomic_DNA"/>
</dbReference>
<proteinExistence type="inferred from homology"/>
<dbReference type="EC" id="2.2.1.6" evidence="5"/>
<dbReference type="SUPFAM" id="SSF55021">
    <property type="entry name" value="ACT-like"/>
    <property type="match status" value="1"/>
</dbReference>
<dbReference type="PROSITE" id="PS51671">
    <property type="entry name" value="ACT"/>
    <property type="match status" value="1"/>
</dbReference>
<dbReference type="AlphaFoldDB" id="A0A3P1CU40"/>
<dbReference type="InterPro" id="IPR004789">
    <property type="entry name" value="Acetalactate_synth_ssu"/>
</dbReference>
<reference evidence="10 11" key="1">
    <citation type="submission" date="2018-11" db="EMBL/GenBank/DDBJ databases">
        <authorList>
            <person name="Zhou Z."/>
            <person name="Wang G."/>
        </authorList>
    </citation>
    <scope>NUCLEOTIDE SEQUENCE [LARGE SCALE GENOMIC DNA]</scope>
    <source>
        <strain evidence="10 11">KCTC42998</strain>
    </source>
</reference>
<evidence type="ECO:0000256" key="5">
    <source>
        <dbReference type="ARBA" id="ARBA00013145"/>
    </source>
</evidence>
<dbReference type="Proteomes" id="UP000274271">
    <property type="component" value="Unassembled WGS sequence"/>
</dbReference>
<keyword evidence="6" id="KW-0028">Amino-acid biosynthesis</keyword>
<comment type="catalytic activity">
    <reaction evidence="8">
        <text>2 pyruvate + H(+) = (2S)-2-acetolactate + CO2</text>
        <dbReference type="Rhea" id="RHEA:25249"/>
        <dbReference type="ChEBI" id="CHEBI:15361"/>
        <dbReference type="ChEBI" id="CHEBI:15378"/>
        <dbReference type="ChEBI" id="CHEBI:16526"/>
        <dbReference type="ChEBI" id="CHEBI:58476"/>
        <dbReference type="EC" id="2.2.1.6"/>
    </reaction>
</comment>
<dbReference type="PANTHER" id="PTHR30239">
    <property type="entry name" value="ACETOLACTATE SYNTHASE SMALL SUBUNIT"/>
    <property type="match status" value="1"/>
</dbReference>
<sequence length="109" mass="12277">MSDFTLTLFAENQIGMLNRIGVIIARRRINIEYIHVAASGLPGIHRFTIVVNDSEEGVRKLAAQLEKQIDIFKSFLNPASANRWLEHNLGILNSPTTTGPWQGPYDEEE</sequence>
<keyword evidence="7" id="KW-0100">Branched-chain amino acid biosynthesis</keyword>
<keyword evidence="11" id="KW-1185">Reference proteome</keyword>
<dbReference type="GO" id="GO:0005829">
    <property type="term" value="C:cytosol"/>
    <property type="evidence" value="ECO:0007669"/>
    <property type="project" value="TreeGrafter"/>
</dbReference>
<evidence type="ECO:0000256" key="2">
    <source>
        <dbReference type="ARBA" id="ARBA00005025"/>
    </source>
</evidence>
<dbReference type="InterPro" id="IPR054480">
    <property type="entry name" value="AHAS_small-like_ACT"/>
</dbReference>
<comment type="pathway">
    <text evidence="1">Amino-acid biosynthesis; L-isoleucine biosynthesis; L-isoleucine from 2-oxobutanoate: step 1/4.</text>
</comment>
<dbReference type="GO" id="GO:0009099">
    <property type="term" value="P:L-valine biosynthetic process"/>
    <property type="evidence" value="ECO:0007669"/>
    <property type="project" value="TreeGrafter"/>
</dbReference>
<dbReference type="GO" id="GO:0003984">
    <property type="term" value="F:acetolactate synthase activity"/>
    <property type="evidence" value="ECO:0007669"/>
    <property type="project" value="UniProtKB-EC"/>
</dbReference>